<proteinExistence type="predicted"/>
<keyword evidence="3" id="KW-1185">Reference proteome</keyword>
<evidence type="ECO:0000313" key="3">
    <source>
        <dbReference type="Proteomes" id="UP000015105"/>
    </source>
</evidence>
<dbReference type="EnsemblPlants" id="AET7Gv20392200.5">
    <property type="protein sequence ID" value="AET7Gv20392200.5"/>
    <property type="gene ID" value="AET7Gv20392200"/>
</dbReference>
<reference evidence="2" key="5">
    <citation type="journal article" date="2021" name="G3 (Bethesda)">
        <title>Aegilops tauschii genome assembly Aet v5.0 features greater sequence contiguity and improved annotation.</title>
        <authorList>
            <person name="Wang L."/>
            <person name="Zhu T."/>
            <person name="Rodriguez J.C."/>
            <person name="Deal K.R."/>
            <person name="Dubcovsky J."/>
            <person name="McGuire P.E."/>
            <person name="Lux T."/>
            <person name="Spannagl M."/>
            <person name="Mayer K.F.X."/>
            <person name="Baldrich P."/>
            <person name="Meyers B.C."/>
            <person name="Huo N."/>
            <person name="Gu Y.Q."/>
            <person name="Zhou H."/>
            <person name="Devos K.M."/>
            <person name="Bennetzen J.L."/>
            <person name="Unver T."/>
            <person name="Budak H."/>
            <person name="Gulick P.J."/>
            <person name="Galiba G."/>
            <person name="Kalapos B."/>
            <person name="Nelson D.R."/>
            <person name="Li P."/>
            <person name="You F.M."/>
            <person name="Luo M.C."/>
            <person name="Dvorak J."/>
        </authorList>
    </citation>
    <scope>NUCLEOTIDE SEQUENCE [LARGE SCALE GENOMIC DNA]</scope>
    <source>
        <strain evidence="2">cv. AL8/78</strain>
    </source>
</reference>
<organism evidence="2 3">
    <name type="scientific">Aegilops tauschii subsp. strangulata</name>
    <name type="common">Goatgrass</name>
    <dbReference type="NCBI Taxonomy" id="200361"/>
    <lineage>
        <taxon>Eukaryota</taxon>
        <taxon>Viridiplantae</taxon>
        <taxon>Streptophyta</taxon>
        <taxon>Embryophyta</taxon>
        <taxon>Tracheophyta</taxon>
        <taxon>Spermatophyta</taxon>
        <taxon>Magnoliopsida</taxon>
        <taxon>Liliopsida</taxon>
        <taxon>Poales</taxon>
        <taxon>Poaceae</taxon>
        <taxon>BOP clade</taxon>
        <taxon>Pooideae</taxon>
        <taxon>Triticodae</taxon>
        <taxon>Triticeae</taxon>
        <taxon>Triticinae</taxon>
        <taxon>Aegilops</taxon>
    </lineage>
</organism>
<dbReference type="Gramene" id="AET7Gv20392200.8">
    <property type="protein sequence ID" value="AET7Gv20392200.8"/>
    <property type="gene ID" value="AET7Gv20392200"/>
</dbReference>
<reference evidence="2" key="4">
    <citation type="submission" date="2019-03" db="UniProtKB">
        <authorList>
            <consortium name="EnsemblPlants"/>
        </authorList>
    </citation>
    <scope>IDENTIFICATION</scope>
</reference>
<protein>
    <submittedName>
        <fullName evidence="2">Uncharacterized protein</fullName>
    </submittedName>
</protein>
<reference evidence="2" key="3">
    <citation type="journal article" date="2017" name="Nature">
        <title>Genome sequence of the progenitor of the wheat D genome Aegilops tauschii.</title>
        <authorList>
            <person name="Luo M.C."/>
            <person name="Gu Y.Q."/>
            <person name="Puiu D."/>
            <person name="Wang H."/>
            <person name="Twardziok S.O."/>
            <person name="Deal K.R."/>
            <person name="Huo N."/>
            <person name="Zhu T."/>
            <person name="Wang L."/>
            <person name="Wang Y."/>
            <person name="McGuire P.E."/>
            <person name="Liu S."/>
            <person name="Long H."/>
            <person name="Ramasamy R.K."/>
            <person name="Rodriguez J.C."/>
            <person name="Van S.L."/>
            <person name="Yuan L."/>
            <person name="Wang Z."/>
            <person name="Xia Z."/>
            <person name="Xiao L."/>
            <person name="Anderson O.D."/>
            <person name="Ouyang S."/>
            <person name="Liang Y."/>
            <person name="Zimin A.V."/>
            <person name="Pertea G."/>
            <person name="Qi P."/>
            <person name="Bennetzen J.L."/>
            <person name="Dai X."/>
            <person name="Dawson M.W."/>
            <person name="Muller H.G."/>
            <person name="Kugler K."/>
            <person name="Rivarola-Duarte L."/>
            <person name="Spannagl M."/>
            <person name="Mayer K.F.X."/>
            <person name="Lu F.H."/>
            <person name="Bevan M.W."/>
            <person name="Leroy P."/>
            <person name="Li P."/>
            <person name="You F.M."/>
            <person name="Sun Q."/>
            <person name="Liu Z."/>
            <person name="Lyons E."/>
            <person name="Wicker T."/>
            <person name="Salzberg S.L."/>
            <person name="Devos K.M."/>
            <person name="Dvorak J."/>
        </authorList>
    </citation>
    <scope>NUCLEOTIDE SEQUENCE [LARGE SCALE GENOMIC DNA]</scope>
    <source>
        <strain evidence="2">cv. AL8/78</strain>
    </source>
</reference>
<dbReference type="Gramene" id="AET7Gv20392200.9">
    <property type="protein sequence ID" value="AET7Gv20392200.9"/>
    <property type="gene ID" value="AET7Gv20392200"/>
</dbReference>
<accession>A0A453R035</accession>
<feature type="region of interest" description="Disordered" evidence="1">
    <location>
        <begin position="103"/>
        <end position="122"/>
    </location>
</feature>
<evidence type="ECO:0000256" key="1">
    <source>
        <dbReference type="SAM" id="MobiDB-lite"/>
    </source>
</evidence>
<reference evidence="3" key="1">
    <citation type="journal article" date="2014" name="Science">
        <title>Ancient hybridizations among the ancestral genomes of bread wheat.</title>
        <authorList>
            <consortium name="International Wheat Genome Sequencing Consortium,"/>
            <person name="Marcussen T."/>
            <person name="Sandve S.R."/>
            <person name="Heier L."/>
            <person name="Spannagl M."/>
            <person name="Pfeifer M."/>
            <person name="Jakobsen K.S."/>
            <person name="Wulff B.B."/>
            <person name="Steuernagel B."/>
            <person name="Mayer K.F."/>
            <person name="Olsen O.A."/>
        </authorList>
    </citation>
    <scope>NUCLEOTIDE SEQUENCE [LARGE SCALE GENOMIC DNA]</scope>
    <source>
        <strain evidence="3">cv. AL8/78</strain>
    </source>
</reference>
<reference evidence="3" key="2">
    <citation type="journal article" date="2017" name="Nat. Plants">
        <title>The Aegilops tauschii genome reveals multiple impacts of transposons.</title>
        <authorList>
            <person name="Zhao G."/>
            <person name="Zou C."/>
            <person name="Li K."/>
            <person name="Wang K."/>
            <person name="Li T."/>
            <person name="Gao L."/>
            <person name="Zhang X."/>
            <person name="Wang H."/>
            <person name="Yang Z."/>
            <person name="Liu X."/>
            <person name="Jiang W."/>
            <person name="Mao L."/>
            <person name="Kong X."/>
            <person name="Jiao Y."/>
            <person name="Jia J."/>
        </authorList>
    </citation>
    <scope>NUCLEOTIDE SEQUENCE [LARGE SCALE GENOMIC DNA]</scope>
    <source>
        <strain evidence="3">cv. AL8/78</strain>
    </source>
</reference>
<feature type="region of interest" description="Disordered" evidence="1">
    <location>
        <begin position="1"/>
        <end position="26"/>
    </location>
</feature>
<dbReference type="EnsemblPlants" id="AET7Gv20392200.9">
    <property type="protein sequence ID" value="AET7Gv20392200.9"/>
    <property type="gene ID" value="AET7Gv20392200"/>
</dbReference>
<dbReference type="AlphaFoldDB" id="A0A453R035"/>
<evidence type="ECO:0000313" key="2">
    <source>
        <dbReference type="EnsemblPlants" id="AET7Gv20392200.5"/>
    </source>
</evidence>
<name>A0A453R035_AEGTS</name>
<sequence length="158" mass="17394">MPERPKKHLGHYPRAARGGFPSLPMDSPSAPPALLLSFRALPYGSSSRRSLCLRSKKRLQRLPSPGTGRRHVAAAAVDKLAPRPPEAGRLRWKYRLACRGSYDSGDGLPGPPPPPPSGESVDVWRPALSRWDVPWQWPTVSLTMVACALRQRSFGRKG</sequence>
<feature type="compositionally biased region" description="Basic residues" evidence="1">
    <location>
        <begin position="1"/>
        <end position="11"/>
    </location>
</feature>
<dbReference type="EnsemblPlants" id="AET7Gv20392200.8">
    <property type="protein sequence ID" value="AET7Gv20392200.8"/>
    <property type="gene ID" value="AET7Gv20392200"/>
</dbReference>
<dbReference type="Gramene" id="AET7Gv20392200.5">
    <property type="protein sequence ID" value="AET7Gv20392200.5"/>
    <property type="gene ID" value="AET7Gv20392200"/>
</dbReference>
<dbReference type="Proteomes" id="UP000015105">
    <property type="component" value="Chromosome 7D"/>
</dbReference>